<dbReference type="RefSeq" id="WP_133144355.1">
    <property type="nucleotide sequence ID" value="NZ_CAACYJ010000030.1"/>
</dbReference>
<protein>
    <submittedName>
        <fullName evidence="1">Uncharacterized protein</fullName>
    </submittedName>
</protein>
<gene>
    <name evidence="1" type="ORF">NCTC10754_02375</name>
</gene>
<proteinExistence type="predicted"/>
<evidence type="ECO:0000313" key="1">
    <source>
        <dbReference type="EMBL" id="VFB19773.1"/>
    </source>
</evidence>
<dbReference type="EMBL" id="CAACYJ010000030">
    <property type="protein sequence ID" value="VFB19773.1"/>
    <property type="molecule type" value="Genomic_DNA"/>
</dbReference>
<sequence>MSIKIVPNDLFSYLMGKISGVRFEVFAKQLFGLVFKESFIPMGGIHDGGADGALSSYIQEVTGKPNTFVQFTITAEAGVKAKVNETIKALQTSGRTPLQIIYVTSIALPKSDIIVQEIIEKHGIMVQFRDYEKIKGYVNTDEKYNGMFYEFFTSEISALSRAASSNLTAVNEYATDPTVYVYLNYELKSKHVKNHLNEQVLDALIYWSLRDTDPDTKVLVNRSSIHTSISELFPQAKTVLLPNLNKRLTALMTKEAGGVERLRYYKATDSCSLPYEMRTILATEASAALARQTTFRHSITARLIGEIGDIEKATQKVACNTLVFQTVHRYFIDQGLLLAAFLEGKLETIHISDQVVEDIMVRVLSEIDHGKSLTPEMFGACLNSLRGIFYHPSTEEREYMAYLSKTSCLLVTMQSAPRLLEYFNKMGGNFRLLIGTDLIVKAISERYVEEENKQVTRILEVCKQLGSELTLTEPVLDEVFTHLHATDLEFRNHYAEQEKYLRKDMTVDSDRIMIRAYFHSRKAAKGPKTWTQFIEQVVTHSALRNRSESARQDLKGFLLQKFSMKFLSTEELKASVNDEKVKELAAKLDEARQSKHEDLSYNDSLMAYATYAQRRKNEEAGIYDGFGYRTWWLTKETHVLDFSKALVESQGGVPYIMRPEFILNFVSLAANAENVRRLFSDLLPTTAGLQLGRHLPSATMHQLMGDAEEWGDRPPERISMIISERANKLKHDQYKKYSDNIG</sequence>
<dbReference type="Proteomes" id="UP000330809">
    <property type="component" value="Unassembled WGS sequence"/>
</dbReference>
<dbReference type="AlphaFoldDB" id="A0A449IK34"/>
<organism evidence="1 2">
    <name type="scientific">Pseudomonas fragi</name>
    <dbReference type="NCBI Taxonomy" id="296"/>
    <lineage>
        <taxon>Bacteria</taxon>
        <taxon>Pseudomonadati</taxon>
        <taxon>Pseudomonadota</taxon>
        <taxon>Gammaproteobacteria</taxon>
        <taxon>Pseudomonadales</taxon>
        <taxon>Pseudomonadaceae</taxon>
        <taxon>Pseudomonas</taxon>
    </lineage>
</organism>
<name>A0A449IK34_PSEFR</name>
<evidence type="ECO:0000313" key="2">
    <source>
        <dbReference type="Proteomes" id="UP000330809"/>
    </source>
</evidence>
<reference evidence="1 2" key="1">
    <citation type="submission" date="2019-02" db="EMBL/GenBank/DDBJ databases">
        <authorList>
            <consortium name="Pathogen Informatics"/>
        </authorList>
    </citation>
    <scope>NUCLEOTIDE SEQUENCE [LARGE SCALE GENOMIC DNA]</scope>
    <source>
        <strain evidence="1 2">3012STDY7103891</strain>
    </source>
</reference>
<accession>A0A449IK34</accession>